<reference evidence="3 4" key="1">
    <citation type="submission" date="2016-11" db="EMBL/GenBank/DDBJ databases">
        <authorList>
            <person name="Jaros S."/>
            <person name="Januszkiewicz K."/>
            <person name="Wedrychowicz H."/>
        </authorList>
    </citation>
    <scope>NUCLEOTIDE SEQUENCE [LARGE SCALE GENOMIC DNA]</scope>
    <source>
        <strain evidence="3 4">DSM 21864</strain>
    </source>
</reference>
<dbReference type="OrthoDB" id="9808690at2"/>
<feature type="domain" description="DUF1648" evidence="2">
    <location>
        <begin position="19"/>
        <end position="64"/>
    </location>
</feature>
<protein>
    <recommendedName>
        <fullName evidence="2">DUF1648 domain-containing protein</fullName>
    </recommendedName>
</protein>
<sequence length="155" mass="17866">MKTKYSKFQLFLEIIGAAILISFFIFLVKSWSSIPERIPGHYNAAGVVDRWGNKNEILMLPIIGAILYLGLTIITFFPQIWNVPMPQNQENKEAVYKCMKTMLISLKVEITAMFFYITFHSVNSMDLPIAFLPIVLLIIFGSLTYFIVRSYRLSK</sequence>
<dbReference type="AlphaFoldDB" id="A0A1M6E9K9"/>
<evidence type="ECO:0000259" key="2">
    <source>
        <dbReference type="Pfam" id="PF07853"/>
    </source>
</evidence>
<organism evidence="3 4">
    <name type="scientific">Clostridium amylolyticum</name>
    <dbReference type="NCBI Taxonomy" id="1121298"/>
    <lineage>
        <taxon>Bacteria</taxon>
        <taxon>Bacillati</taxon>
        <taxon>Bacillota</taxon>
        <taxon>Clostridia</taxon>
        <taxon>Eubacteriales</taxon>
        <taxon>Clostridiaceae</taxon>
        <taxon>Clostridium</taxon>
    </lineage>
</organism>
<evidence type="ECO:0000313" key="3">
    <source>
        <dbReference type="EMBL" id="SHI82176.1"/>
    </source>
</evidence>
<dbReference type="InterPro" id="IPR012867">
    <property type="entry name" value="DUF1648"/>
</dbReference>
<dbReference type="EMBL" id="FQZO01000002">
    <property type="protein sequence ID" value="SHI82176.1"/>
    <property type="molecule type" value="Genomic_DNA"/>
</dbReference>
<feature type="transmembrane region" description="Helical" evidence="1">
    <location>
        <begin position="57"/>
        <end position="77"/>
    </location>
</feature>
<evidence type="ECO:0000256" key="1">
    <source>
        <dbReference type="SAM" id="Phobius"/>
    </source>
</evidence>
<feature type="transmembrane region" description="Helical" evidence="1">
    <location>
        <begin position="10"/>
        <end position="28"/>
    </location>
</feature>
<evidence type="ECO:0000313" key="4">
    <source>
        <dbReference type="Proteomes" id="UP000184080"/>
    </source>
</evidence>
<keyword evidence="1" id="KW-0812">Transmembrane</keyword>
<dbReference type="Proteomes" id="UP000184080">
    <property type="component" value="Unassembled WGS sequence"/>
</dbReference>
<gene>
    <name evidence="3" type="ORF">SAMN05444401_1499</name>
</gene>
<feature type="transmembrane region" description="Helical" evidence="1">
    <location>
        <begin position="98"/>
        <end position="117"/>
    </location>
</feature>
<proteinExistence type="predicted"/>
<keyword evidence="1" id="KW-1133">Transmembrane helix</keyword>
<name>A0A1M6E9K9_9CLOT</name>
<dbReference type="Pfam" id="PF07853">
    <property type="entry name" value="DUF1648"/>
    <property type="match status" value="1"/>
</dbReference>
<keyword evidence="4" id="KW-1185">Reference proteome</keyword>
<dbReference type="STRING" id="1121298.SAMN05444401_1499"/>
<dbReference type="RefSeq" id="WP_073005174.1">
    <property type="nucleotide sequence ID" value="NZ_FQZO01000002.1"/>
</dbReference>
<accession>A0A1M6E9K9</accession>
<keyword evidence="1" id="KW-0472">Membrane</keyword>
<feature type="transmembrane region" description="Helical" evidence="1">
    <location>
        <begin position="129"/>
        <end position="148"/>
    </location>
</feature>